<comment type="caution">
    <text evidence="1">The sequence shown here is derived from an EMBL/GenBank/DDBJ whole genome shotgun (WGS) entry which is preliminary data.</text>
</comment>
<dbReference type="AlphaFoldDB" id="A0A1C7NDE4"/>
<reference evidence="1 2" key="1">
    <citation type="submission" date="2016-03" db="EMBL/GenBank/DDBJ databases">
        <title>Choanephora cucurbitarum.</title>
        <authorList>
            <person name="Min B."/>
            <person name="Park H."/>
            <person name="Park J.-H."/>
            <person name="Shin H.-D."/>
            <person name="Choi I.-G."/>
        </authorList>
    </citation>
    <scope>NUCLEOTIDE SEQUENCE [LARGE SCALE GENOMIC DNA]</scope>
    <source>
        <strain evidence="1 2">KUS-F28377</strain>
    </source>
</reference>
<dbReference type="OrthoDB" id="2269957at2759"/>
<sequence length="317" mass="36192">MVPDESTVGTFIFVGRCYSAIDTLFKISANNTVYSLTNITDALQESSIRGVMKLQTNEVIRVEAARWKECFVAINEACSYSWRIINSNKQAGDLSPEEASARGVTLAFSQQYCCHRAGNYKSTTSQRPVQKKSKNVNCACPLRIGKYYAHPEYYELVLEKDHTNHVPGDVLDDIRILPLAKQSLHEILQQLKHSSKSPRQIRIDMLKAAHSFGHAFQRKVNYHDIWNLMNKVDKELYHFHKDHMVSFKIWINEKPPAEGYNCFSGSLGYIQDESRFAFDFCSPDQQNRMKSSTSFCLDSTHGISSNIADVLYTLIIR</sequence>
<dbReference type="EMBL" id="LUGH01000245">
    <property type="protein sequence ID" value="OBZ87117.1"/>
    <property type="molecule type" value="Genomic_DNA"/>
</dbReference>
<accession>A0A1C7NDE4</accession>
<organism evidence="1 2">
    <name type="scientific">Choanephora cucurbitarum</name>
    <dbReference type="NCBI Taxonomy" id="101091"/>
    <lineage>
        <taxon>Eukaryota</taxon>
        <taxon>Fungi</taxon>
        <taxon>Fungi incertae sedis</taxon>
        <taxon>Mucoromycota</taxon>
        <taxon>Mucoromycotina</taxon>
        <taxon>Mucoromycetes</taxon>
        <taxon>Mucorales</taxon>
        <taxon>Mucorineae</taxon>
        <taxon>Choanephoraceae</taxon>
        <taxon>Choanephoroideae</taxon>
        <taxon>Choanephora</taxon>
    </lineage>
</organism>
<dbReference type="InParanoid" id="A0A1C7NDE4"/>
<keyword evidence="2" id="KW-1185">Reference proteome</keyword>
<dbReference type="STRING" id="101091.A0A1C7NDE4"/>
<name>A0A1C7NDE4_9FUNG</name>
<evidence type="ECO:0000313" key="1">
    <source>
        <dbReference type="EMBL" id="OBZ87117.1"/>
    </source>
</evidence>
<protein>
    <submittedName>
        <fullName evidence="1">Uncharacterized protein</fullName>
    </submittedName>
</protein>
<dbReference type="Proteomes" id="UP000093000">
    <property type="component" value="Unassembled WGS sequence"/>
</dbReference>
<gene>
    <name evidence="1" type="ORF">A0J61_04833</name>
</gene>
<proteinExistence type="predicted"/>
<evidence type="ECO:0000313" key="2">
    <source>
        <dbReference type="Proteomes" id="UP000093000"/>
    </source>
</evidence>
<feature type="non-terminal residue" evidence="1">
    <location>
        <position position="317"/>
    </location>
</feature>